<accession>A0A7S1PQ28</accession>
<keyword evidence="2" id="KW-0472">Membrane</keyword>
<feature type="transmembrane region" description="Helical" evidence="2">
    <location>
        <begin position="136"/>
        <end position="153"/>
    </location>
</feature>
<sequence>MAAVAVAASPGLQIRHGRAGSSLGGDHASRGQPHTPTNRRLTKRMSGHIGSRGGAATAHDTLTSEEDGAANDYDGAAINMAGFDVDGTGAANGPTVRDRLAQVRYRLLHSPPFVAGVVLLTIVLCLTPSYAGTWPYFLGEAALTFLFCAEVALRMSLMRAAFSASWINVVEAGMCAVCVLVFAAMCVTRVNEAEHVAVVGLRLAAQAVRGAVYLHQCRVARDGGAVTFAT</sequence>
<dbReference type="AlphaFoldDB" id="A0A7S1PQ28"/>
<feature type="region of interest" description="Disordered" evidence="1">
    <location>
        <begin position="15"/>
        <end position="60"/>
    </location>
</feature>
<proteinExistence type="predicted"/>
<evidence type="ECO:0000256" key="2">
    <source>
        <dbReference type="SAM" id="Phobius"/>
    </source>
</evidence>
<evidence type="ECO:0000313" key="3">
    <source>
        <dbReference type="EMBL" id="CAD9093105.1"/>
    </source>
</evidence>
<gene>
    <name evidence="3" type="ORF">NDES1114_LOCUS2914</name>
</gene>
<keyword evidence="2" id="KW-0812">Transmembrane</keyword>
<protein>
    <submittedName>
        <fullName evidence="3">Uncharacterized protein</fullName>
    </submittedName>
</protein>
<dbReference type="EMBL" id="HBGF01004218">
    <property type="protein sequence ID" value="CAD9093105.1"/>
    <property type="molecule type" value="Transcribed_RNA"/>
</dbReference>
<organism evidence="3">
    <name type="scientific">Neobodo designis</name>
    <name type="common">Flagellated protozoan</name>
    <name type="synonym">Bodo designis</name>
    <dbReference type="NCBI Taxonomy" id="312471"/>
    <lineage>
        <taxon>Eukaryota</taxon>
        <taxon>Discoba</taxon>
        <taxon>Euglenozoa</taxon>
        <taxon>Kinetoplastea</taxon>
        <taxon>Metakinetoplastina</taxon>
        <taxon>Neobodonida</taxon>
        <taxon>Neobodo</taxon>
    </lineage>
</organism>
<evidence type="ECO:0000256" key="1">
    <source>
        <dbReference type="SAM" id="MobiDB-lite"/>
    </source>
</evidence>
<feature type="transmembrane region" description="Helical" evidence="2">
    <location>
        <begin position="107"/>
        <end position="130"/>
    </location>
</feature>
<name>A0A7S1PQ28_NEODS</name>
<reference evidence="3" key="1">
    <citation type="submission" date="2021-01" db="EMBL/GenBank/DDBJ databases">
        <authorList>
            <person name="Corre E."/>
            <person name="Pelletier E."/>
            <person name="Niang G."/>
            <person name="Scheremetjew M."/>
            <person name="Finn R."/>
            <person name="Kale V."/>
            <person name="Holt S."/>
            <person name="Cochrane G."/>
            <person name="Meng A."/>
            <person name="Brown T."/>
            <person name="Cohen L."/>
        </authorList>
    </citation>
    <scope>NUCLEOTIDE SEQUENCE</scope>
    <source>
        <strain evidence="3">CCAP 1951/1</strain>
    </source>
</reference>
<keyword evidence="2" id="KW-1133">Transmembrane helix</keyword>
<feature type="transmembrane region" description="Helical" evidence="2">
    <location>
        <begin position="165"/>
        <end position="185"/>
    </location>
</feature>